<dbReference type="SUPFAM" id="SSF46955">
    <property type="entry name" value="Putative DNA-binding domain"/>
    <property type="match status" value="1"/>
</dbReference>
<protein>
    <submittedName>
        <fullName evidence="1">DNA-binding protein</fullName>
    </submittedName>
</protein>
<accession>A0A1A3HDP0</accession>
<keyword evidence="1" id="KW-0238">DNA-binding</keyword>
<dbReference type="EMBL" id="LZLC01000025">
    <property type="protein sequence ID" value="OBJ46170.1"/>
    <property type="molecule type" value="Genomic_DNA"/>
</dbReference>
<gene>
    <name evidence="1" type="ORF">A5630_11935</name>
</gene>
<dbReference type="InterPro" id="IPR009061">
    <property type="entry name" value="DNA-bd_dom_put_sf"/>
</dbReference>
<evidence type="ECO:0000313" key="2">
    <source>
        <dbReference type="Proteomes" id="UP000093898"/>
    </source>
</evidence>
<dbReference type="AlphaFoldDB" id="A0A1A3HDP0"/>
<proteinExistence type="predicted"/>
<reference evidence="1 2" key="1">
    <citation type="submission" date="2016-06" db="EMBL/GenBank/DDBJ databases">
        <authorList>
            <person name="Kjaerup R.B."/>
            <person name="Dalgaard T.S."/>
            <person name="Juul-Madsen H.R."/>
        </authorList>
    </citation>
    <scope>NUCLEOTIDE SEQUENCE [LARGE SCALE GENOMIC DNA]</scope>
    <source>
        <strain evidence="1 2">1127319.6</strain>
    </source>
</reference>
<name>A0A1A3HDP0_MYCMU</name>
<evidence type="ECO:0000313" key="1">
    <source>
        <dbReference type="EMBL" id="OBJ46170.1"/>
    </source>
</evidence>
<dbReference type="OrthoDB" id="4870800at2"/>
<dbReference type="GO" id="GO:0003677">
    <property type="term" value="F:DNA binding"/>
    <property type="evidence" value="ECO:0007669"/>
    <property type="project" value="UniProtKB-KW"/>
</dbReference>
<dbReference type="Proteomes" id="UP000093898">
    <property type="component" value="Unassembled WGS sequence"/>
</dbReference>
<comment type="caution">
    <text evidence="1">The sequence shown here is derived from an EMBL/GenBank/DDBJ whole genome shotgun (WGS) entry which is preliminary data.</text>
</comment>
<organism evidence="1 2">
    <name type="scientific">Mycolicibacterium mucogenicum</name>
    <name type="common">Mycobacterium mucogenicum</name>
    <dbReference type="NCBI Taxonomy" id="56689"/>
    <lineage>
        <taxon>Bacteria</taxon>
        <taxon>Bacillati</taxon>
        <taxon>Actinomycetota</taxon>
        <taxon>Actinomycetes</taxon>
        <taxon>Mycobacteriales</taxon>
        <taxon>Mycobacteriaceae</taxon>
        <taxon>Mycolicibacterium</taxon>
    </lineage>
</organism>
<sequence length="68" mass="7461">MANATNDGDRLIGLREAGERVGLSYWTIQRRVRSGALPAYRTGPNTSPLRLKVSDVDALLQPVAPQRD</sequence>
<dbReference type="RefSeq" id="WP_064978776.1">
    <property type="nucleotide sequence ID" value="NZ_LZLC01000025.1"/>
</dbReference>